<evidence type="ECO:0000313" key="1">
    <source>
        <dbReference type="EMBL" id="MEM6248428.1"/>
    </source>
</evidence>
<reference evidence="1 2" key="1">
    <citation type="submission" date="2024-04" db="EMBL/GenBank/DDBJ databases">
        <title>Novel Shewanella species isolated from Baltic Sea sediments.</title>
        <authorList>
            <person name="Martin-Rodriguez A.J."/>
            <person name="Fernandez-Juarez V."/>
            <person name="Valeriano V.D."/>
            <person name="Mihindukulasooriya I."/>
            <person name="Ceresnova L."/>
            <person name="Joffre E."/>
            <person name="Jensie-Markopoulos S."/>
            <person name="Moore E.R.B."/>
            <person name="Sjoling A."/>
        </authorList>
    </citation>
    <scope>NUCLEOTIDE SEQUENCE [LARGE SCALE GENOMIC DNA]</scope>
    <source>
        <strain evidence="1 2">VAX-SP0-0CM-1</strain>
    </source>
</reference>
<comment type="caution">
    <text evidence="1">The sequence shown here is derived from an EMBL/GenBank/DDBJ whole genome shotgun (WGS) entry which is preliminary data.</text>
</comment>
<gene>
    <name evidence="1" type="ORF">AAGS29_07365</name>
</gene>
<keyword evidence="2" id="KW-1185">Reference proteome</keyword>
<name>A0ABU9UQ94_9GAMM</name>
<sequence>MNWYELGNGPLRALKVLLDSPLNFDPVEYISRTPDREGKEASPDLLNFAHFYNDIRKELFPKVSGIHRLLMNSSKLSLDKLAGRVLPLKYELINSTHSTKDIYTPLLVKCCDSVNMQIDRLLESFKVSSCTGNEYNNDLDELVSFYLLSEILFFALVGMACVEFKEEYIFVKPSSKESVNQLHRKWFANYWEEMSSMSTIAYLDALPKGSNEHKSFKEVILLFGQGFRDKIFTFPANELPSRLNRLESIKWVNKICNLVALCMWCKIKNEMDYAPFYLLESIGINRSDMQYLNEFVEKLPQPDRIFSVKAQGVTLNVASITNQLRIILNDIANAISENKLNELVGDFFEKEYISTYFLRDELANNYRVHKGIMAHDVKDEKLKPDVDLIIEDLRRNVFYFVQVKYLRIGGSAYILGDLNHIVSGKLSKGVGQLVDAKLAMESRKLEEILKKRGLEKCRNENSVFLLIHNISNFDFCVWPSGIVSYEWNSIRNLFKDGEVTFGHSKSEPNSWNHSQPLPIEKPDDLIEFFMKNGPMSQIGNIGTLFETDNLVVSTRIGNKELSCHGMGL</sequence>
<evidence type="ECO:0008006" key="3">
    <source>
        <dbReference type="Google" id="ProtNLM"/>
    </source>
</evidence>
<dbReference type="RefSeq" id="WP_342901961.1">
    <property type="nucleotide sequence ID" value="NZ_JBCHKU010000007.1"/>
</dbReference>
<proteinExistence type="predicted"/>
<dbReference type="Proteomes" id="UP001489333">
    <property type="component" value="Unassembled WGS sequence"/>
</dbReference>
<accession>A0ABU9UQ94</accession>
<dbReference type="EMBL" id="JBCHKU010000007">
    <property type="protein sequence ID" value="MEM6248428.1"/>
    <property type="molecule type" value="Genomic_DNA"/>
</dbReference>
<protein>
    <recommendedName>
        <fullName evidence="3">NERD domain-containing protein</fullName>
    </recommendedName>
</protein>
<organism evidence="1 2">
    <name type="scientific">Shewanella vaxholmensis</name>
    <dbReference type="NCBI Taxonomy" id="3063535"/>
    <lineage>
        <taxon>Bacteria</taxon>
        <taxon>Pseudomonadati</taxon>
        <taxon>Pseudomonadota</taxon>
        <taxon>Gammaproteobacteria</taxon>
        <taxon>Alteromonadales</taxon>
        <taxon>Shewanellaceae</taxon>
        <taxon>Shewanella</taxon>
    </lineage>
</organism>
<evidence type="ECO:0000313" key="2">
    <source>
        <dbReference type="Proteomes" id="UP001489333"/>
    </source>
</evidence>